<accession>A0A174YN70</accession>
<name>A0A174YN70_9FIRM</name>
<dbReference type="GO" id="GO:0030527">
    <property type="term" value="F:structural constituent of chromatin"/>
    <property type="evidence" value="ECO:0007669"/>
    <property type="project" value="InterPro"/>
</dbReference>
<dbReference type="InterPro" id="IPR010992">
    <property type="entry name" value="IHF-like_DNA-bd_dom_sf"/>
</dbReference>
<evidence type="ECO:0000313" key="2">
    <source>
        <dbReference type="EMBL" id="CUQ76573.1"/>
    </source>
</evidence>
<dbReference type="AlphaFoldDB" id="A0A174YN70"/>
<dbReference type="SMART" id="SM00411">
    <property type="entry name" value="BHL"/>
    <property type="match status" value="1"/>
</dbReference>
<dbReference type="GO" id="GO:0003677">
    <property type="term" value="F:DNA binding"/>
    <property type="evidence" value="ECO:0007669"/>
    <property type="project" value="InterPro"/>
</dbReference>
<proteinExistence type="inferred from homology"/>
<evidence type="ECO:0000313" key="3">
    <source>
        <dbReference type="Proteomes" id="UP000095621"/>
    </source>
</evidence>
<organism evidence="2 3">
    <name type="scientific">Lachnospira eligens</name>
    <dbReference type="NCBI Taxonomy" id="39485"/>
    <lineage>
        <taxon>Bacteria</taxon>
        <taxon>Bacillati</taxon>
        <taxon>Bacillota</taxon>
        <taxon>Clostridia</taxon>
        <taxon>Lachnospirales</taxon>
        <taxon>Lachnospiraceae</taxon>
        <taxon>Lachnospira</taxon>
    </lineage>
</organism>
<dbReference type="Proteomes" id="UP000095621">
    <property type="component" value="Unassembled WGS sequence"/>
</dbReference>
<reference evidence="2 3" key="1">
    <citation type="submission" date="2015-09" db="EMBL/GenBank/DDBJ databases">
        <authorList>
            <consortium name="Pathogen Informatics"/>
        </authorList>
    </citation>
    <scope>NUCLEOTIDE SEQUENCE [LARGE SCALE GENOMIC DNA]</scope>
    <source>
        <strain evidence="2 3">2789STDY5834875</strain>
    </source>
</reference>
<dbReference type="InterPro" id="IPR000119">
    <property type="entry name" value="Hist_DNA-bd"/>
</dbReference>
<dbReference type="RefSeq" id="WP_055215237.1">
    <property type="nucleotide sequence ID" value="NZ_CZBU01000002.1"/>
</dbReference>
<comment type="similarity">
    <text evidence="1">Belongs to the bacterial histone-like protein family.</text>
</comment>
<evidence type="ECO:0000256" key="1">
    <source>
        <dbReference type="RuleBase" id="RU003939"/>
    </source>
</evidence>
<dbReference type="Pfam" id="PF00216">
    <property type="entry name" value="Bac_DNA_binding"/>
    <property type="match status" value="1"/>
</dbReference>
<dbReference type="EMBL" id="CZBU01000002">
    <property type="protein sequence ID" value="CUQ76573.1"/>
    <property type="molecule type" value="Genomic_DNA"/>
</dbReference>
<gene>
    <name evidence="2" type="ORF">ERS852490_01132</name>
</gene>
<dbReference type="Gene3D" id="4.10.520.10">
    <property type="entry name" value="IHF-like DNA-binding proteins"/>
    <property type="match status" value="1"/>
</dbReference>
<protein>
    <submittedName>
        <fullName evidence="2">Integration host factor subunit beta</fullName>
    </submittedName>
</protein>
<dbReference type="SUPFAM" id="SSF47729">
    <property type="entry name" value="IHF-like DNA-binding proteins"/>
    <property type="match status" value="1"/>
</dbReference>
<sequence length="121" mass="14086">MERITRDKLVKKVADNLQDKSINFSIPYHGKYKKKYSQQIIETVLTELLNTTIAELEKGNAVVIREYFSIKPVWRDSKNARNVATGEKVVIPARYQLKVKAARFLKEACERFNNKILSKEK</sequence>